<dbReference type="Pfam" id="PF02458">
    <property type="entry name" value="Transferase"/>
    <property type="match status" value="2"/>
</dbReference>
<dbReference type="PANTHER" id="PTHR31625">
    <property type="match status" value="1"/>
</dbReference>
<gene>
    <name evidence="3" type="ORF">LUZ62_047751</name>
</gene>
<keyword evidence="4" id="KW-1185">Reference proteome</keyword>
<evidence type="ECO:0000256" key="1">
    <source>
        <dbReference type="ARBA" id="ARBA00022679"/>
    </source>
</evidence>
<sequence>MPFFHPFAGKLAYIPSDARAVIDCSASAISEGITFIEAESDLDIHCIAKSEVHESFGQLVPKVKLEFPIVVLAVQVTRFLNGGMALGFSLHHVVADGKGKLQFIEALASISRVLVTVVNVRGLANDDGPFIGTFPADCRSRLNPPINDEYIGNCVAPCIARMTASDIAGPGGYVRACVALKEAIIKTTKEPLDGCEGWLDELLKLPAGRMANFAGSPQFKVYETDFGWGKPGRVELATMTRDGRVVIVSGKEEGTVQVSVALNAQHMWGRLDGLGIGRIANSRYKFIGKCITF</sequence>
<dbReference type="GO" id="GO:0016747">
    <property type="term" value="F:acyltransferase activity, transferring groups other than amino-acyl groups"/>
    <property type="evidence" value="ECO:0007669"/>
    <property type="project" value="UniProtKB-ARBA"/>
</dbReference>
<evidence type="ECO:0000313" key="3">
    <source>
        <dbReference type="EMBL" id="KAJ4796505.1"/>
    </source>
</evidence>
<accession>A0AAV8FSJ7</accession>
<dbReference type="Proteomes" id="UP001140206">
    <property type="component" value="Chromosome 2"/>
</dbReference>
<name>A0AAV8FSJ7_9POAL</name>
<evidence type="ECO:0000313" key="4">
    <source>
        <dbReference type="Proteomes" id="UP001140206"/>
    </source>
</evidence>
<dbReference type="Gene3D" id="3.30.559.10">
    <property type="entry name" value="Chloramphenicol acetyltransferase-like domain"/>
    <property type="match status" value="1"/>
</dbReference>
<comment type="caution">
    <text evidence="3">The sequence shown here is derived from an EMBL/GenBank/DDBJ whole genome shotgun (WGS) entry which is preliminary data.</text>
</comment>
<dbReference type="InterPro" id="IPR023213">
    <property type="entry name" value="CAT-like_dom_sf"/>
</dbReference>
<proteinExistence type="predicted"/>
<dbReference type="AlphaFoldDB" id="A0AAV8FSJ7"/>
<organism evidence="3 4">
    <name type="scientific">Rhynchospora pubera</name>
    <dbReference type="NCBI Taxonomy" id="906938"/>
    <lineage>
        <taxon>Eukaryota</taxon>
        <taxon>Viridiplantae</taxon>
        <taxon>Streptophyta</taxon>
        <taxon>Embryophyta</taxon>
        <taxon>Tracheophyta</taxon>
        <taxon>Spermatophyta</taxon>
        <taxon>Magnoliopsida</taxon>
        <taxon>Liliopsida</taxon>
        <taxon>Poales</taxon>
        <taxon>Cyperaceae</taxon>
        <taxon>Cyperoideae</taxon>
        <taxon>Rhynchosporeae</taxon>
        <taxon>Rhynchospora</taxon>
    </lineage>
</organism>
<dbReference type="EMBL" id="JAMFTS010000002">
    <property type="protein sequence ID" value="KAJ4796505.1"/>
    <property type="molecule type" value="Genomic_DNA"/>
</dbReference>
<reference evidence="3" key="1">
    <citation type="submission" date="2022-08" db="EMBL/GenBank/DDBJ databases">
        <authorList>
            <person name="Marques A."/>
        </authorList>
    </citation>
    <scope>NUCLEOTIDE SEQUENCE</scope>
    <source>
        <strain evidence="3">RhyPub2mFocal</strain>
        <tissue evidence="3">Leaves</tissue>
    </source>
</reference>
<dbReference type="InterPro" id="IPR051504">
    <property type="entry name" value="Plant_metabolite_acyltrans"/>
</dbReference>
<keyword evidence="1" id="KW-0808">Transferase</keyword>
<keyword evidence="2" id="KW-0012">Acyltransferase</keyword>
<protein>
    <submittedName>
        <fullName evidence="3">HXXXD-type acyl-transferase family protein</fullName>
    </submittedName>
</protein>
<evidence type="ECO:0000256" key="2">
    <source>
        <dbReference type="ARBA" id="ARBA00023315"/>
    </source>
</evidence>